<protein>
    <recommendedName>
        <fullName evidence="1">F-box domain-containing protein</fullName>
    </recommendedName>
</protein>
<accession>A0A9J6BEH6</accession>
<dbReference type="SUPFAM" id="SSF52047">
    <property type="entry name" value="RNI-like"/>
    <property type="match status" value="1"/>
</dbReference>
<evidence type="ECO:0000259" key="1">
    <source>
        <dbReference type="PROSITE" id="PS50181"/>
    </source>
</evidence>
<dbReference type="PROSITE" id="PS50181">
    <property type="entry name" value="FBOX"/>
    <property type="match status" value="1"/>
</dbReference>
<organism evidence="2 3">
    <name type="scientific">Polypedilum vanderplanki</name>
    <name type="common">Sleeping chironomid midge</name>
    <dbReference type="NCBI Taxonomy" id="319348"/>
    <lineage>
        <taxon>Eukaryota</taxon>
        <taxon>Metazoa</taxon>
        <taxon>Ecdysozoa</taxon>
        <taxon>Arthropoda</taxon>
        <taxon>Hexapoda</taxon>
        <taxon>Insecta</taxon>
        <taxon>Pterygota</taxon>
        <taxon>Neoptera</taxon>
        <taxon>Endopterygota</taxon>
        <taxon>Diptera</taxon>
        <taxon>Nematocera</taxon>
        <taxon>Chironomoidea</taxon>
        <taxon>Chironomidae</taxon>
        <taxon>Chironominae</taxon>
        <taxon>Polypedilum</taxon>
        <taxon>Polypedilum</taxon>
    </lineage>
</organism>
<dbReference type="SUPFAM" id="SSF81383">
    <property type="entry name" value="F-box domain"/>
    <property type="match status" value="1"/>
</dbReference>
<dbReference type="InterPro" id="IPR032675">
    <property type="entry name" value="LRR_dom_sf"/>
</dbReference>
<dbReference type="AlphaFoldDB" id="A0A9J6BEH6"/>
<dbReference type="SMART" id="SM00256">
    <property type="entry name" value="FBOX"/>
    <property type="match status" value="1"/>
</dbReference>
<evidence type="ECO:0000313" key="2">
    <source>
        <dbReference type="EMBL" id="KAG5668000.1"/>
    </source>
</evidence>
<dbReference type="Gene3D" id="1.20.1280.50">
    <property type="match status" value="1"/>
</dbReference>
<proteinExistence type="predicted"/>
<dbReference type="InterPro" id="IPR036047">
    <property type="entry name" value="F-box-like_dom_sf"/>
</dbReference>
<dbReference type="InterPro" id="IPR001810">
    <property type="entry name" value="F-box_dom"/>
</dbReference>
<gene>
    <name evidence="2" type="ORF">PVAND_015957</name>
</gene>
<dbReference type="Gene3D" id="3.80.10.10">
    <property type="entry name" value="Ribonuclease Inhibitor"/>
    <property type="match status" value="1"/>
</dbReference>
<dbReference type="Pfam" id="PF12937">
    <property type="entry name" value="F-box-like"/>
    <property type="match status" value="1"/>
</dbReference>
<name>A0A9J6BEH6_POLVA</name>
<evidence type="ECO:0000313" key="3">
    <source>
        <dbReference type="Proteomes" id="UP001107558"/>
    </source>
</evidence>
<dbReference type="Proteomes" id="UP001107558">
    <property type="component" value="Chromosome 4"/>
</dbReference>
<dbReference type="OrthoDB" id="9981546at2759"/>
<keyword evidence="3" id="KW-1185">Reference proteome</keyword>
<dbReference type="EMBL" id="JADBJN010000004">
    <property type="protein sequence ID" value="KAG5668000.1"/>
    <property type="molecule type" value="Genomic_DNA"/>
</dbReference>
<sequence length="477" mass="56184">MSTFKSSWFKDFKFTTNEQTQPKIEQTAPIFSLPNELLFDIFDYLDSKSSQSISKTCKRFNTLINDTPKLLERLKVQLNSNKIGNDWIGSRKYSTIYIDGSAAIFFFDIFIEIGENISHLYLNGNGMEMKVLKKILLLMPNLTVLSLGCDDEEVISEPVDLIEPLPERFFRIFEFSGTNQNFKIFLNCQAKVFKLTRDYKDKTVNDENFKKFLKKQTKLESLLLGNFEKESSMFSDRTLNEVQFKLKTLRFYQFEAYELPNFKLFIDNFKESLTYLELDLTDCTVLEDFREFPNLKTVSLIKMFYLELEAPMNFVEDLIIENVKVPLAESFPNITRMTILDYLKKPSQVKNFKKLEFLEISSIDVAELKIPTVKKLRFCGTSFLCPHPFKFDGNQIKELMIEEVEEIEWLNEYLERQDTKLKLLELKGVFINAKLQKTIEQNKQKIEQLVIMRCDLEVEKFIVRKDINLTFYEISIQ</sequence>
<feature type="domain" description="F-box" evidence="1">
    <location>
        <begin position="27"/>
        <end position="74"/>
    </location>
</feature>
<reference evidence="2" key="1">
    <citation type="submission" date="2021-03" db="EMBL/GenBank/DDBJ databases">
        <title>Chromosome level genome of the anhydrobiotic midge Polypedilum vanderplanki.</title>
        <authorList>
            <person name="Yoshida Y."/>
            <person name="Kikawada T."/>
            <person name="Gusev O."/>
        </authorList>
    </citation>
    <scope>NUCLEOTIDE SEQUENCE</scope>
    <source>
        <strain evidence="2">NIAS01</strain>
        <tissue evidence="2">Whole body or cell culture</tissue>
    </source>
</reference>
<comment type="caution">
    <text evidence="2">The sequence shown here is derived from an EMBL/GenBank/DDBJ whole genome shotgun (WGS) entry which is preliminary data.</text>
</comment>